<dbReference type="InterPro" id="IPR016049">
    <property type="entry name" value="RNA_pol_Rpc34-like"/>
</dbReference>
<dbReference type="GO" id="GO:0005654">
    <property type="term" value="C:nucleoplasm"/>
    <property type="evidence" value="ECO:0007669"/>
    <property type="project" value="UniProtKB-ARBA"/>
</dbReference>
<evidence type="ECO:0000256" key="1">
    <source>
        <dbReference type="ARBA" id="ARBA00004123"/>
    </source>
</evidence>
<gene>
    <name evidence="6" type="ORF">LAMO00422_LOCUS22346</name>
    <name evidence="7" type="ORF">LAMO00422_LOCUS22348</name>
</gene>
<dbReference type="AlphaFoldDB" id="A0A6T6YYH9"/>
<dbReference type="SUPFAM" id="SSF46785">
    <property type="entry name" value="Winged helix' DNA-binding domain"/>
    <property type="match status" value="1"/>
</dbReference>
<dbReference type="Pfam" id="PF05158">
    <property type="entry name" value="RNA_pol_Rpc34"/>
    <property type="match status" value="2"/>
</dbReference>
<keyword evidence="3" id="KW-0240">DNA-directed RNA polymerase</keyword>
<organism evidence="6">
    <name type="scientific">Amorphochlora amoebiformis</name>
    <dbReference type="NCBI Taxonomy" id="1561963"/>
    <lineage>
        <taxon>Eukaryota</taxon>
        <taxon>Sar</taxon>
        <taxon>Rhizaria</taxon>
        <taxon>Cercozoa</taxon>
        <taxon>Chlorarachniophyceae</taxon>
        <taxon>Amorphochlora</taxon>
    </lineage>
</organism>
<protein>
    <recommendedName>
        <fullName evidence="8">DNA-directed RNA polymerase III subunit RPC6</fullName>
    </recommendedName>
</protein>
<name>A0A6T6YYH9_9EUKA</name>
<evidence type="ECO:0008006" key="8">
    <source>
        <dbReference type="Google" id="ProtNLM"/>
    </source>
</evidence>
<dbReference type="InterPro" id="IPR007832">
    <property type="entry name" value="RNA_pol_Rpc34"/>
</dbReference>
<evidence type="ECO:0000313" key="6">
    <source>
        <dbReference type="EMBL" id="CAD8463384.1"/>
    </source>
</evidence>
<dbReference type="GO" id="GO:0006383">
    <property type="term" value="P:transcription by RNA polymerase III"/>
    <property type="evidence" value="ECO:0007669"/>
    <property type="project" value="InterPro"/>
</dbReference>
<dbReference type="Gene3D" id="1.10.10.10">
    <property type="entry name" value="Winged helix-like DNA-binding domain superfamily/Winged helix DNA-binding domain"/>
    <property type="match status" value="1"/>
</dbReference>
<evidence type="ECO:0000256" key="3">
    <source>
        <dbReference type="ARBA" id="ARBA00022478"/>
    </source>
</evidence>
<dbReference type="PANTHER" id="PTHR12780">
    <property type="entry name" value="RNA POLYMERASE III DNA DIRECTED , 39KD SUBUNIT-RELATED"/>
    <property type="match status" value="1"/>
</dbReference>
<dbReference type="GO" id="GO:0005737">
    <property type="term" value="C:cytoplasm"/>
    <property type="evidence" value="ECO:0007669"/>
    <property type="project" value="UniProtKB-ARBA"/>
</dbReference>
<evidence type="ECO:0000313" key="7">
    <source>
        <dbReference type="EMBL" id="CAD8463386.1"/>
    </source>
</evidence>
<dbReference type="InterPro" id="IPR036390">
    <property type="entry name" value="WH_DNA-bd_sf"/>
</dbReference>
<keyword evidence="4" id="KW-0804">Transcription</keyword>
<reference evidence="6" key="1">
    <citation type="submission" date="2021-01" db="EMBL/GenBank/DDBJ databases">
        <authorList>
            <person name="Corre E."/>
            <person name="Pelletier E."/>
            <person name="Niang G."/>
            <person name="Scheremetjew M."/>
            <person name="Finn R."/>
            <person name="Kale V."/>
            <person name="Holt S."/>
            <person name="Cochrane G."/>
            <person name="Meng A."/>
            <person name="Brown T."/>
            <person name="Cohen L."/>
        </authorList>
    </citation>
    <scope>NUCLEOTIDE SEQUENCE</scope>
    <source>
        <strain evidence="6">CCMP2058</strain>
    </source>
</reference>
<evidence type="ECO:0000256" key="4">
    <source>
        <dbReference type="ARBA" id="ARBA00023163"/>
    </source>
</evidence>
<evidence type="ECO:0000256" key="5">
    <source>
        <dbReference type="ARBA" id="ARBA00023242"/>
    </source>
</evidence>
<dbReference type="InterPro" id="IPR036388">
    <property type="entry name" value="WH-like_DNA-bd_sf"/>
</dbReference>
<dbReference type="EMBL" id="HBEM01032710">
    <property type="protein sequence ID" value="CAD8463384.1"/>
    <property type="molecule type" value="Transcribed_RNA"/>
</dbReference>
<keyword evidence="5" id="KW-0539">Nucleus</keyword>
<dbReference type="FunFam" id="1.10.10.10:FF:000116">
    <property type="entry name" value="DNA-directed RNA polymerase III subunit RPC6"/>
    <property type="match status" value="1"/>
</dbReference>
<comment type="similarity">
    <text evidence="2">Belongs to the eukaryotic RPC34/RPC39 RNA polymerase subunit family.</text>
</comment>
<sequence length="233" mass="26474">MSDPERAKTRARRDKLRGLTTDAKLVYQEIEKADNKGLGIKDIKFKTRLPTTSIRVVLEAMATRNLIKWVHTIAARNKKIWMLYHLTPAREVRGGPWYDQGQFNQDIVNALRMASKSSVRKKPSTAEEVADFINKKKLFNDTKIEAQDITIILEGMVVDGDLCSEMKAIPLVKGEGALRNTNQVKVYRKMIGKRIESPFTQVPCAVCPVASRCGEGQEINPRDCKYFASWLEF</sequence>
<dbReference type="EMBL" id="HBEM01032712">
    <property type="protein sequence ID" value="CAD8463386.1"/>
    <property type="molecule type" value="Transcribed_RNA"/>
</dbReference>
<comment type="subcellular location">
    <subcellularLocation>
        <location evidence="1">Nucleus</location>
    </subcellularLocation>
</comment>
<dbReference type="GO" id="GO:0005666">
    <property type="term" value="C:RNA polymerase III complex"/>
    <property type="evidence" value="ECO:0007669"/>
    <property type="project" value="InterPro"/>
</dbReference>
<evidence type="ECO:0000256" key="2">
    <source>
        <dbReference type="ARBA" id="ARBA00011038"/>
    </source>
</evidence>
<accession>A0A6T6YYH9</accession>
<proteinExistence type="inferred from homology"/>